<feature type="compositionally biased region" description="Polar residues" evidence="1">
    <location>
        <begin position="53"/>
        <end position="75"/>
    </location>
</feature>
<dbReference type="GO" id="GO:0005739">
    <property type="term" value="C:mitochondrion"/>
    <property type="evidence" value="ECO:0007669"/>
    <property type="project" value="TreeGrafter"/>
</dbReference>
<evidence type="ECO:0000256" key="1">
    <source>
        <dbReference type="SAM" id="MobiDB-lite"/>
    </source>
</evidence>
<reference evidence="3" key="1">
    <citation type="submission" date="2022-07" db="EMBL/GenBank/DDBJ databases">
        <title>Genome Sequence of Physisporinus lineatus.</title>
        <authorList>
            <person name="Buettner E."/>
        </authorList>
    </citation>
    <scope>NUCLEOTIDE SEQUENCE</scope>
    <source>
        <strain evidence="3">VT162</strain>
    </source>
</reference>
<sequence>MFRAALLRTSSLTRSALTRRLVMSSQVTSPLVQLPTRAESTQAQDPRKATLEARTTSSETGTPKFSATRSSSPNTAAPDLALQDAYLIDVREPDEVLQGSIPSSVNLPLSVLANALHMPPVEFKQQFGFDKPKHDQEVTFYCRSGKRSTSACDVAKRNGYNNILNYVGSWMDWVEREGKKTE</sequence>
<dbReference type="SUPFAM" id="SSF52821">
    <property type="entry name" value="Rhodanese/Cell cycle control phosphatase"/>
    <property type="match status" value="1"/>
</dbReference>
<dbReference type="CDD" id="cd01519">
    <property type="entry name" value="RHOD_HSP67B2"/>
    <property type="match status" value="1"/>
</dbReference>
<dbReference type="Proteomes" id="UP001212997">
    <property type="component" value="Unassembled WGS sequence"/>
</dbReference>
<dbReference type="InterPro" id="IPR036873">
    <property type="entry name" value="Rhodanese-like_dom_sf"/>
</dbReference>
<feature type="region of interest" description="Disordered" evidence="1">
    <location>
        <begin position="28"/>
        <end position="77"/>
    </location>
</feature>
<dbReference type="Pfam" id="PF00581">
    <property type="entry name" value="Rhodanese"/>
    <property type="match status" value="1"/>
</dbReference>
<dbReference type="Gene3D" id="3.40.250.10">
    <property type="entry name" value="Rhodanese-like domain"/>
    <property type="match status" value="1"/>
</dbReference>
<organism evidence="3 4">
    <name type="scientific">Meripilus lineatus</name>
    <dbReference type="NCBI Taxonomy" id="2056292"/>
    <lineage>
        <taxon>Eukaryota</taxon>
        <taxon>Fungi</taxon>
        <taxon>Dikarya</taxon>
        <taxon>Basidiomycota</taxon>
        <taxon>Agaricomycotina</taxon>
        <taxon>Agaricomycetes</taxon>
        <taxon>Polyporales</taxon>
        <taxon>Meripilaceae</taxon>
        <taxon>Meripilus</taxon>
    </lineage>
</organism>
<dbReference type="PANTHER" id="PTHR44086:SF10">
    <property type="entry name" value="THIOSULFATE SULFURTRANSFERASE_RHODANESE-LIKE DOMAIN-CONTAINING PROTEIN 3"/>
    <property type="match status" value="1"/>
</dbReference>
<evidence type="ECO:0000259" key="2">
    <source>
        <dbReference type="PROSITE" id="PS50206"/>
    </source>
</evidence>
<evidence type="ECO:0000313" key="4">
    <source>
        <dbReference type="Proteomes" id="UP001212997"/>
    </source>
</evidence>
<dbReference type="SMART" id="SM00450">
    <property type="entry name" value="RHOD"/>
    <property type="match status" value="1"/>
</dbReference>
<feature type="domain" description="Rhodanese" evidence="2">
    <location>
        <begin position="81"/>
        <end position="182"/>
    </location>
</feature>
<name>A0AAD5YFG7_9APHY</name>
<evidence type="ECO:0000313" key="3">
    <source>
        <dbReference type="EMBL" id="KAJ3479177.1"/>
    </source>
</evidence>
<dbReference type="EMBL" id="JANAWD010000457">
    <property type="protein sequence ID" value="KAJ3479177.1"/>
    <property type="molecule type" value="Genomic_DNA"/>
</dbReference>
<accession>A0AAD5YFG7</accession>
<dbReference type="PANTHER" id="PTHR44086">
    <property type="entry name" value="THIOSULFATE SULFURTRANSFERASE RDL2, MITOCHONDRIAL-RELATED"/>
    <property type="match status" value="1"/>
</dbReference>
<comment type="caution">
    <text evidence="3">The sequence shown here is derived from an EMBL/GenBank/DDBJ whole genome shotgun (WGS) entry which is preliminary data.</text>
</comment>
<proteinExistence type="predicted"/>
<gene>
    <name evidence="3" type="ORF">NLI96_g9243</name>
</gene>
<dbReference type="PROSITE" id="PS50206">
    <property type="entry name" value="RHODANESE_3"/>
    <property type="match status" value="1"/>
</dbReference>
<dbReference type="InterPro" id="IPR001763">
    <property type="entry name" value="Rhodanese-like_dom"/>
</dbReference>
<keyword evidence="4" id="KW-1185">Reference proteome</keyword>
<dbReference type="AlphaFoldDB" id="A0AAD5YFG7"/>
<protein>
    <recommendedName>
        <fullName evidence="2">Rhodanese domain-containing protein</fullName>
    </recommendedName>
</protein>
<dbReference type="GO" id="GO:0004792">
    <property type="term" value="F:thiosulfate-cyanide sulfurtransferase activity"/>
    <property type="evidence" value="ECO:0007669"/>
    <property type="project" value="TreeGrafter"/>
</dbReference>